<feature type="binding site" evidence="5">
    <location>
        <begin position="185"/>
        <end position="192"/>
    </location>
    <ligand>
        <name>NAD(+)</name>
        <dbReference type="ChEBI" id="CHEBI:57540"/>
    </ligand>
</feature>
<organism evidence="8 9">
    <name type="scientific">Egicoccus halophilus</name>
    <dbReference type="NCBI Taxonomy" id="1670830"/>
    <lineage>
        <taxon>Bacteria</taxon>
        <taxon>Bacillati</taxon>
        <taxon>Actinomycetota</taxon>
        <taxon>Nitriliruptoria</taxon>
        <taxon>Egicoccales</taxon>
        <taxon>Egicoccaceae</taxon>
        <taxon>Egicoccus</taxon>
    </lineage>
</organism>
<dbReference type="SUPFAM" id="SSF51905">
    <property type="entry name" value="FAD/NAD(P)-binding domain"/>
    <property type="match status" value="1"/>
</dbReference>
<dbReference type="SUPFAM" id="SSF55424">
    <property type="entry name" value="FAD/NAD-linked reductases, dimerisation (C-terminal) domain"/>
    <property type="match status" value="1"/>
</dbReference>
<feature type="binding site" evidence="5">
    <location>
        <begin position="148"/>
        <end position="150"/>
    </location>
    <ligand>
        <name>FAD</name>
        <dbReference type="ChEBI" id="CHEBI:57692"/>
    </ligand>
</feature>
<dbReference type="Gene3D" id="3.30.390.30">
    <property type="match status" value="1"/>
</dbReference>
<evidence type="ECO:0000259" key="6">
    <source>
        <dbReference type="Pfam" id="PF02852"/>
    </source>
</evidence>
<evidence type="ECO:0000256" key="1">
    <source>
        <dbReference type="ARBA" id="ARBA00007532"/>
    </source>
</evidence>
<evidence type="ECO:0000256" key="5">
    <source>
        <dbReference type="PIRSR" id="PIRSR000350-3"/>
    </source>
</evidence>
<dbReference type="PRINTS" id="PR00368">
    <property type="entry name" value="FADPNR"/>
</dbReference>
<evidence type="ECO:0000256" key="4">
    <source>
        <dbReference type="ARBA" id="ARBA00023002"/>
    </source>
</evidence>
<sequence>MSTQRIVILGGGPAGYEAALVAVELGADVTIVTDEGLGGNSVLWDCVPSKALIVAAEAMGWLDLAEGMGVHLPEGQPVDRTVVDFPKVAANVLQLGANQSRDIEAKSEAVGVKLVRGRGRLSGYHEVTATDQHGEQHVLTADYVLIATGSTARVLPFFEPDGERVLVGQQVYGLPEVPEHLVVVGSGATGAEFAHAFRRFGAEVTLVSSRELILPTEDPDAAQVIEDVFERRGMTILRNARAVSCERRGDEVAVGLKAGGEVVGSHVLFTVGQVPSASDIGLEKVGAVVNDWGGIDVDSVGRTECRWVYAAGDVTGRVMLASVAAMQGRTAMWHALGQAVQPIRWDAVASTIFTDPEVATVGMSSEEAAAAGVPVETARLDFRGNPRAKMTGGVDGFVKVHAQVGSGTVVGGVVVSMRASDLIQPLATAVQNRLTVAQLAQTITVYPSMAGSVAECARMLMARLDAPR</sequence>
<dbReference type="InterPro" id="IPR016156">
    <property type="entry name" value="FAD/NAD-linked_Rdtase_dimer_sf"/>
</dbReference>
<name>A0A8J3ESV1_9ACTN</name>
<protein>
    <submittedName>
        <fullName evidence="8">NAD(P)H-quinone dehydrogenase</fullName>
    </submittedName>
</protein>
<dbReference type="InterPro" id="IPR004099">
    <property type="entry name" value="Pyr_nucl-diS_OxRdtase_dimer"/>
</dbReference>
<gene>
    <name evidence="8" type="ORF">GCM10011354_06150</name>
</gene>
<dbReference type="GO" id="GO:0003955">
    <property type="term" value="F:NAD(P)H dehydrogenase (quinone) activity"/>
    <property type="evidence" value="ECO:0007669"/>
    <property type="project" value="TreeGrafter"/>
</dbReference>
<keyword evidence="4" id="KW-0560">Oxidoreductase</keyword>
<feature type="domain" description="Pyridine nucleotide-disulphide oxidoreductase dimerisation" evidence="6">
    <location>
        <begin position="348"/>
        <end position="455"/>
    </location>
</feature>
<dbReference type="Pfam" id="PF02852">
    <property type="entry name" value="Pyr_redox_dim"/>
    <property type="match status" value="1"/>
</dbReference>
<reference evidence="8" key="1">
    <citation type="journal article" date="2014" name="Int. J. Syst. Evol. Microbiol.">
        <title>Complete genome sequence of Corynebacterium casei LMG S-19264T (=DSM 44701T), isolated from a smear-ripened cheese.</title>
        <authorList>
            <consortium name="US DOE Joint Genome Institute (JGI-PGF)"/>
            <person name="Walter F."/>
            <person name="Albersmeier A."/>
            <person name="Kalinowski J."/>
            <person name="Ruckert C."/>
        </authorList>
    </citation>
    <scope>NUCLEOTIDE SEQUENCE</scope>
    <source>
        <strain evidence="8">CGMCC 1.14988</strain>
    </source>
</reference>
<keyword evidence="3 5" id="KW-0274">FAD</keyword>
<keyword evidence="2" id="KW-0285">Flavoprotein</keyword>
<dbReference type="PANTHER" id="PTHR43014">
    <property type="entry name" value="MERCURIC REDUCTASE"/>
    <property type="match status" value="1"/>
</dbReference>
<dbReference type="PANTHER" id="PTHR43014:SF1">
    <property type="entry name" value="NAD(P)H DEHYDROGENASE (QUINONE)"/>
    <property type="match status" value="1"/>
</dbReference>
<dbReference type="PIRSF" id="PIRSF000350">
    <property type="entry name" value="Mercury_reductase_MerA"/>
    <property type="match status" value="1"/>
</dbReference>
<dbReference type="NCBIfam" id="NF005883">
    <property type="entry name" value="PRK07845.1"/>
    <property type="match status" value="1"/>
</dbReference>
<dbReference type="GO" id="GO:0050660">
    <property type="term" value="F:flavin adenine dinucleotide binding"/>
    <property type="evidence" value="ECO:0007669"/>
    <property type="project" value="TreeGrafter"/>
</dbReference>
<dbReference type="PRINTS" id="PR00411">
    <property type="entry name" value="PNDRDTASEI"/>
</dbReference>
<comment type="caution">
    <text evidence="8">The sequence shown here is derived from an EMBL/GenBank/DDBJ whole genome shotgun (WGS) entry which is preliminary data.</text>
</comment>
<evidence type="ECO:0000313" key="8">
    <source>
        <dbReference type="EMBL" id="GGI03859.1"/>
    </source>
</evidence>
<evidence type="ECO:0000259" key="7">
    <source>
        <dbReference type="Pfam" id="PF07992"/>
    </source>
</evidence>
<dbReference type="AlphaFoldDB" id="A0A8J3ESV1"/>
<evidence type="ECO:0000313" key="9">
    <source>
        <dbReference type="Proteomes" id="UP000650511"/>
    </source>
</evidence>
<dbReference type="Pfam" id="PF07992">
    <property type="entry name" value="Pyr_redox_2"/>
    <property type="match status" value="1"/>
</dbReference>
<keyword evidence="9" id="KW-1185">Reference proteome</keyword>
<feature type="domain" description="FAD/NAD(P)-binding" evidence="7">
    <location>
        <begin position="5"/>
        <end position="328"/>
    </location>
</feature>
<comment type="similarity">
    <text evidence="1">Belongs to the class-I pyridine nucleotide-disulfide oxidoreductase family.</text>
</comment>
<dbReference type="EMBL" id="BMHA01000002">
    <property type="protein sequence ID" value="GGI03859.1"/>
    <property type="molecule type" value="Genomic_DNA"/>
</dbReference>
<dbReference type="InterPro" id="IPR001100">
    <property type="entry name" value="Pyr_nuc-diS_OxRdtase"/>
</dbReference>
<evidence type="ECO:0000256" key="2">
    <source>
        <dbReference type="ARBA" id="ARBA00022630"/>
    </source>
</evidence>
<dbReference type="RefSeq" id="WP_205745326.1">
    <property type="nucleotide sequence ID" value="NZ_BMHA01000002.1"/>
</dbReference>
<dbReference type="InterPro" id="IPR036188">
    <property type="entry name" value="FAD/NAD-bd_sf"/>
</dbReference>
<dbReference type="Gene3D" id="3.50.50.60">
    <property type="entry name" value="FAD/NAD(P)-binding domain"/>
    <property type="match status" value="2"/>
</dbReference>
<dbReference type="FunFam" id="3.30.390.30:FF:000001">
    <property type="entry name" value="Dihydrolipoyl dehydrogenase"/>
    <property type="match status" value="1"/>
</dbReference>
<feature type="binding site" evidence="5">
    <location>
        <position position="119"/>
    </location>
    <ligand>
        <name>FAD</name>
        <dbReference type="ChEBI" id="CHEBI:57692"/>
    </ligand>
</feature>
<dbReference type="InterPro" id="IPR023753">
    <property type="entry name" value="FAD/NAD-binding_dom"/>
</dbReference>
<keyword evidence="5" id="KW-0520">NAD</keyword>
<feature type="binding site" evidence="5">
    <location>
        <position position="272"/>
    </location>
    <ligand>
        <name>NAD(+)</name>
        <dbReference type="ChEBI" id="CHEBI:57540"/>
    </ligand>
</feature>
<reference evidence="8" key="2">
    <citation type="submission" date="2020-09" db="EMBL/GenBank/DDBJ databases">
        <authorList>
            <person name="Sun Q."/>
            <person name="Zhou Y."/>
        </authorList>
    </citation>
    <scope>NUCLEOTIDE SEQUENCE</scope>
    <source>
        <strain evidence="8">CGMCC 1.14988</strain>
    </source>
</reference>
<keyword evidence="5" id="KW-0547">Nucleotide-binding</keyword>
<feature type="binding site" evidence="5">
    <location>
        <position position="313"/>
    </location>
    <ligand>
        <name>FAD</name>
        <dbReference type="ChEBI" id="CHEBI:57692"/>
    </ligand>
</feature>
<accession>A0A8J3ESV1</accession>
<feature type="binding site" evidence="5">
    <location>
        <position position="50"/>
    </location>
    <ligand>
        <name>FAD</name>
        <dbReference type="ChEBI" id="CHEBI:57692"/>
    </ligand>
</feature>
<dbReference type="Proteomes" id="UP000650511">
    <property type="component" value="Unassembled WGS sequence"/>
</dbReference>
<comment type="cofactor">
    <cofactor evidence="5">
        <name>FAD</name>
        <dbReference type="ChEBI" id="CHEBI:57692"/>
    </cofactor>
    <text evidence="5">Binds 1 FAD per subunit.</text>
</comment>
<proteinExistence type="inferred from homology"/>
<evidence type="ECO:0000256" key="3">
    <source>
        <dbReference type="ARBA" id="ARBA00022827"/>
    </source>
</evidence>